<dbReference type="EMBL" id="JBBKAJ010000022">
    <property type="protein sequence ID" value="MEJ8638201.1"/>
    <property type="molecule type" value="Genomic_DNA"/>
</dbReference>
<gene>
    <name evidence="1" type="ORF">WKI67_33085</name>
</gene>
<organism evidence="1 2">
    <name type="scientific">Streptomyces achmelvichensis</name>
    <dbReference type="NCBI Taxonomy" id="3134111"/>
    <lineage>
        <taxon>Bacteria</taxon>
        <taxon>Bacillati</taxon>
        <taxon>Actinomycetota</taxon>
        <taxon>Actinomycetes</taxon>
        <taxon>Kitasatosporales</taxon>
        <taxon>Streptomycetaceae</taxon>
        <taxon>Streptomyces</taxon>
    </lineage>
</organism>
<comment type="caution">
    <text evidence="1">The sequence shown here is derived from an EMBL/GenBank/DDBJ whole genome shotgun (WGS) entry which is preliminary data.</text>
</comment>
<keyword evidence="2" id="KW-1185">Reference proteome</keyword>
<sequence length="127" mass="13116">MALSEHAGLTAPPPHLWLRALLAVQAGADCPGELRRALGTTAPSTSRLCARLESAGLLARHADPKDRRKTLVELSPAGAEEVRSHHARTADLIGAALPASGSEVEAFAAACDIARTHLIRALSSSGG</sequence>
<proteinExistence type="predicted"/>
<accession>A0ACC6Q3P3</accession>
<dbReference type="Proteomes" id="UP001377168">
    <property type="component" value="Unassembled WGS sequence"/>
</dbReference>
<name>A0ACC6Q3P3_9ACTN</name>
<protein>
    <submittedName>
        <fullName evidence="1">MarR family transcriptional regulator</fullName>
    </submittedName>
</protein>
<evidence type="ECO:0000313" key="2">
    <source>
        <dbReference type="Proteomes" id="UP001377168"/>
    </source>
</evidence>
<reference evidence="1" key="1">
    <citation type="submission" date="2024-03" db="EMBL/GenBank/DDBJ databases">
        <title>Novel Streptomyces species of biotechnological and ecological value are a feature of Machair soil.</title>
        <authorList>
            <person name="Prole J.R."/>
            <person name="Goodfellow M."/>
            <person name="Allenby N."/>
            <person name="Ward A.C."/>
        </authorList>
    </citation>
    <scope>NUCLEOTIDE SEQUENCE</scope>
    <source>
        <strain evidence="1">MS2.AVA.5</strain>
    </source>
</reference>
<evidence type="ECO:0000313" key="1">
    <source>
        <dbReference type="EMBL" id="MEJ8638201.1"/>
    </source>
</evidence>